<dbReference type="PROSITE" id="PS00169">
    <property type="entry name" value="D_ALA_DEHYDRATASE"/>
    <property type="match status" value="1"/>
</dbReference>
<gene>
    <name evidence="19" type="ORF">FFLO_06105</name>
</gene>
<dbReference type="Proteomes" id="UP000812966">
    <property type="component" value="Unassembled WGS sequence"/>
</dbReference>
<dbReference type="SUPFAM" id="SSF51569">
    <property type="entry name" value="Aldolase"/>
    <property type="match status" value="1"/>
</dbReference>
<sequence length="316" mass="34397">MLMYPIFITDDPDAEIEIKSLPGQKRWGINKLEGFLRPLVEKGLRSVILFGVPVELEKDECGTHADSDVTPVVQALKLLTKLFPKLLLAADVCLCEYTNHGHCGSKPDVFTPIPNHANGAPHLDPSASAKRIGEVALAYAKAGAHLVAPSDMMDGRIKSIKTMLIEHGYANRCGVMSYSAKFASGLYGPFREAAGSAPMAGDRKCYQLPPFAKGLARRAINRDVLEGADILMVKPGLPYLDIIQDCATLQPDHPTAVYQVSGEFAMIHAGAEKGVYDLRLMAEETVGSFLRAGASIILTYFTPDFLDWLDQEPLPN</sequence>
<dbReference type="FunFam" id="3.20.20.70:FF:000048">
    <property type="entry name" value="Delta-aminolevulinic acid dehydratase"/>
    <property type="match status" value="1"/>
</dbReference>
<evidence type="ECO:0000256" key="3">
    <source>
        <dbReference type="ARBA" id="ARBA00008055"/>
    </source>
</evidence>
<evidence type="ECO:0000256" key="7">
    <source>
        <dbReference type="ARBA" id="ARBA00022723"/>
    </source>
</evidence>
<comment type="subunit">
    <text evidence="4 17">Homooctamer.</text>
</comment>
<keyword evidence="20" id="KW-1185">Reference proteome</keyword>
<dbReference type="GO" id="GO:0004655">
    <property type="term" value="F:porphobilinogen synthase activity"/>
    <property type="evidence" value="ECO:0007669"/>
    <property type="project" value="UniProtKB-EC"/>
</dbReference>
<comment type="catalytic activity">
    <reaction evidence="13 17">
        <text>2 5-aminolevulinate = porphobilinogen + 2 H2O + H(+)</text>
        <dbReference type="Rhea" id="RHEA:24064"/>
        <dbReference type="ChEBI" id="CHEBI:15377"/>
        <dbReference type="ChEBI" id="CHEBI:15378"/>
        <dbReference type="ChEBI" id="CHEBI:58126"/>
        <dbReference type="ChEBI" id="CHEBI:356416"/>
        <dbReference type="EC" id="4.2.1.24"/>
    </reaction>
</comment>
<evidence type="ECO:0000256" key="14">
    <source>
        <dbReference type="PIRSR" id="PIRSR001415-1"/>
    </source>
</evidence>
<dbReference type="InterPro" id="IPR013785">
    <property type="entry name" value="Aldolase_TIM"/>
</dbReference>
<evidence type="ECO:0000313" key="20">
    <source>
        <dbReference type="Proteomes" id="UP000812966"/>
    </source>
</evidence>
<evidence type="ECO:0000256" key="6">
    <source>
        <dbReference type="ARBA" id="ARBA00020771"/>
    </source>
</evidence>
<reference evidence="19" key="1">
    <citation type="submission" date="2020-04" db="EMBL/GenBank/DDBJ databases">
        <title>Analysis of mating type loci in Filobasidium floriforme.</title>
        <authorList>
            <person name="Nowrousian M."/>
        </authorList>
    </citation>
    <scope>NUCLEOTIDE SEQUENCE</scope>
    <source>
        <strain evidence="19">CBS 6242</strain>
    </source>
</reference>
<keyword evidence="11 17" id="KW-0627">Porphyrin biosynthesis</keyword>
<dbReference type="EMBL" id="JABELV010000179">
    <property type="protein sequence ID" value="KAG7528514.1"/>
    <property type="molecule type" value="Genomic_DNA"/>
</dbReference>
<dbReference type="SMART" id="SM01004">
    <property type="entry name" value="ALAD"/>
    <property type="match status" value="1"/>
</dbReference>
<feature type="binding site" evidence="16">
    <location>
        <position position="95"/>
    </location>
    <ligand>
        <name>Zn(2+)</name>
        <dbReference type="ChEBI" id="CHEBI:29105"/>
        <note>catalytic</note>
    </ligand>
</feature>
<dbReference type="GO" id="GO:0005829">
    <property type="term" value="C:cytosol"/>
    <property type="evidence" value="ECO:0007669"/>
    <property type="project" value="TreeGrafter"/>
</dbReference>
<evidence type="ECO:0000256" key="1">
    <source>
        <dbReference type="ARBA" id="ARBA00001947"/>
    </source>
</evidence>
<feature type="binding site" evidence="15">
    <location>
        <position position="203"/>
    </location>
    <ligand>
        <name>5-aminolevulinate</name>
        <dbReference type="ChEBI" id="CHEBI:356416"/>
        <label>1</label>
    </ligand>
</feature>
<evidence type="ECO:0000256" key="12">
    <source>
        <dbReference type="ARBA" id="ARBA00025628"/>
    </source>
</evidence>
<keyword evidence="9" id="KW-0350">Heme biosynthesis</keyword>
<evidence type="ECO:0000256" key="4">
    <source>
        <dbReference type="ARBA" id="ARBA00011823"/>
    </source>
</evidence>
<evidence type="ECO:0000256" key="16">
    <source>
        <dbReference type="PIRSR" id="PIRSR001415-3"/>
    </source>
</evidence>
<comment type="similarity">
    <text evidence="3 18">Belongs to the ALAD family.</text>
</comment>
<dbReference type="PANTHER" id="PTHR11458">
    <property type="entry name" value="DELTA-AMINOLEVULINIC ACID DEHYDRATASE"/>
    <property type="match status" value="1"/>
</dbReference>
<name>A0A8K0JFS8_9TREE</name>
<proteinExistence type="inferred from homology"/>
<dbReference type="PRINTS" id="PR00144">
    <property type="entry name" value="DALDHYDRTASE"/>
</dbReference>
<accession>A0A8K0JFS8</accession>
<protein>
    <recommendedName>
        <fullName evidence="6 17">Delta-aminolevulinic acid dehydratase</fullName>
        <ecNumber evidence="5 17">4.2.1.24</ecNumber>
    </recommendedName>
</protein>
<dbReference type="PIRSF" id="PIRSF001415">
    <property type="entry name" value="Porphbilin_synth"/>
    <property type="match status" value="1"/>
</dbReference>
<evidence type="ECO:0000256" key="5">
    <source>
        <dbReference type="ARBA" id="ARBA00012053"/>
    </source>
</evidence>
<feature type="binding site" evidence="15">
    <location>
        <position position="191"/>
    </location>
    <ligand>
        <name>5-aminolevulinate</name>
        <dbReference type="ChEBI" id="CHEBI:356416"/>
        <label>1</label>
    </ligand>
</feature>
<feature type="binding site" evidence="16">
    <location>
        <position position="93"/>
    </location>
    <ligand>
        <name>Zn(2+)</name>
        <dbReference type="ChEBI" id="CHEBI:29105"/>
        <note>catalytic</note>
    </ligand>
</feature>
<feature type="active site" description="Schiff-base intermediate with substrate" evidence="14">
    <location>
        <position position="181"/>
    </location>
</feature>
<keyword evidence="8 16" id="KW-0862">Zinc</keyword>
<evidence type="ECO:0000256" key="2">
    <source>
        <dbReference type="ARBA" id="ARBA00004694"/>
    </source>
</evidence>
<dbReference type="AlphaFoldDB" id="A0A8K0JFS8"/>
<evidence type="ECO:0000256" key="11">
    <source>
        <dbReference type="ARBA" id="ARBA00023244"/>
    </source>
</evidence>
<evidence type="ECO:0000256" key="15">
    <source>
        <dbReference type="PIRSR" id="PIRSR001415-2"/>
    </source>
</evidence>
<evidence type="ECO:0000256" key="8">
    <source>
        <dbReference type="ARBA" id="ARBA00022833"/>
    </source>
</evidence>
<feature type="binding site" evidence="15">
    <location>
        <position position="300"/>
    </location>
    <ligand>
        <name>5-aminolevulinate</name>
        <dbReference type="ChEBI" id="CHEBI:356416"/>
        <label>2</label>
    </ligand>
</feature>
<dbReference type="GO" id="GO:0006782">
    <property type="term" value="P:protoporphyrinogen IX biosynthetic process"/>
    <property type="evidence" value="ECO:0007669"/>
    <property type="project" value="UniProtKB-UniPathway"/>
</dbReference>
<keyword evidence="7 16" id="KW-0479">Metal-binding</keyword>
<comment type="pathway">
    <text evidence="2">Porphyrin-containing compound metabolism; protoporphyrin-IX biosynthesis; coproporphyrinogen-III from 5-aminolevulinate: step 1/4.</text>
</comment>
<keyword evidence="10 17" id="KW-0456">Lyase</keyword>
<evidence type="ECO:0000256" key="17">
    <source>
        <dbReference type="RuleBase" id="RU000515"/>
    </source>
</evidence>
<evidence type="ECO:0000256" key="10">
    <source>
        <dbReference type="ARBA" id="ARBA00023239"/>
    </source>
</evidence>
<dbReference type="EC" id="4.2.1.24" evidence="5 17"/>
<evidence type="ECO:0000256" key="18">
    <source>
        <dbReference type="RuleBase" id="RU004161"/>
    </source>
</evidence>
<dbReference type="NCBIfam" id="NF006762">
    <property type="entry name" value="PRK09283.1"/>
    <property type="match status" value="1"/>
</dbReference>
<evidence type="ECO:0000256" key="9">
    <source>
        <dbReference type="ARBA" id="ARBA00023133"/>
    </source>
</evidence>
<evidence type="ECO:0000256" key="13">
    <source>
        <dbReference type="ARBA" id="ARBA00047651"/>
    </source>
</evidence>
<dbReference type="GO" id="GO:0008270">
    <property type="term" value="F:zinc ion binding"/>
    <property type="evidence" value="ECO:0007669"/>
    <property type="project" value="TreeGrafter"/>
</dbReference>
<dbReference type="Gene3D" id="3.20.20.70">
    <property type="entry name" value="Aldolase class I"/>
    <property type="match status" value="1"/>
</dbReference>
<comment type="function">
    <text evidence="12">Catalyzes an early step in the biosynthesis of tetrapyrroles. Binds two molecules of 5-aminolevulinate per subunit, each at a distinct site, and catalyzes their condensation to form porphobilinogen.</text>
</comment>
<evidence type="ECO:0000313" key="19">
    <source>
        <dbReference type="EMBL" id="KAG7528514.1"/>
    </source>
</evidence>
<dbReference type="InterPro" id="IPR001731">
    <property type="entry name" value="ALAD"/>
</dbReference>
<dbReference type="UniPathway" id="UPA00251">
    <property type="reaction ID" value="UER00318"/>
</dbReference>
<comment type="caution">
    <text evidence="19">The sequence shown here is derived from an EMBL/GenBank/DDBJ whole genome shotgun (WGS) entry which is preliminary data.</text>
</comment>
<feature type="binding site" evidence="15">
    <location>
        <position position="261"/>
    </location>
    <ligand>
        <name>5-aminolevulinate</name>
        <dbReference type="ChEBI" id="CHEBI:356416"/>
        <label>2</label>
    </ligand>
</feature>
<dbReference type="Pfam" id="PF00490">
    <property type="entry name" value="ALAD"/>
    <property type="match status" value="1"/>
</dbReference>
<dbReference type="InterPro" id="IPR030656">
    <property type="entry name" value="ALAD_AS"/>
</dbReference>
<feature type="binding site" evidence="16">
    <location>
        <position position="103"/>
    </location>
    <ligand>
        <name>Zn(2+)</name>
        <dbReference type="ChEBI" id="CHEBI:29105"/>
        <note>catalytic</note>
    </ligand>
</feature>
<dbReference type="PANTHER" id="PTHR11458:SF0">
    <property type="entry name" value="DELTA-AMINOLEVULINIC ACID DEHYDRATASE"/>
    <property type="match status" value="1"/>
</dbReference>
<feature type="active site" description="Schiff-base intermediate with substrate" evidence="14">
    <location>
        <position position="234"/>
    </location>
</feature>
<comment type="cofactor">
    <cofactor evidence="1">
        <name>Zn(2+)</name>
        <dbReference type="ChEBI" id="CHEBI:29105"/>
    </cofactor>
</comment>
<organism evidence="19 20">
    <name type="scientific">Filobasidium floriforme</name>
    <dbReference type="NCBI Taxonomy" id="5210"/>
    <lineage>
        <taxon>Eukaryota</taxon>
        <taxon>Fungi</taxon>
        <taxon>Dikarya</taxon>
        <taxon>Basidiomycota</taxon>
        <taxon>Agaricomycotina</taxon>
        <taxon>Tremellomycetes</taxon>
        <taxon>Filobasidiales</taxon>
        <taxon>Filobasidiaceae</taxon>
        <taxon>Filobasidium</taxon>
    </lineage>
</organism>